<gene>
    <name evidence="2" type="ORF">KGF57_004426</name>
</gene>
<feature type="compositionally biased region" description="Polar residues" evidence="1">
    <location>
        <begin position="1"/>
        <end position="15"/>
    </location>
</feature>
<proteinExistence type="predicted"/>
<reference evidence="2 3" key="1">
    <citation type="journal article" date="2022" name="DNA Res.">
        <title>Genome analysis of five recently described species of the CUG-Ser clade uncovers Candida theae as a new hybrid lineage with pathogenic potential in the Candida parapsilosis species complex.</title>
        <authorList>
            <person name="Mixao V."/>
            <person name="Del Olmo V."/>
            <person name="Hegedusova E."/>
            <person name="Saus E."/>
            <person name="Pryszcz L."/>
            <person name="Cillingova A."/>
            <person name="Nosek J."/>
            <person name="Gabaldon T."/>
        </authorList>
    </citation>
    <scope>NUCLEOTIDE SEQUENCE [LARGE SCALE GENOMIC DNA]</scope>
    <source>
        <strain evidence="2 3">CBS 12239</strain>
    </source>
</reference>
<name>A0AAD5FWZ6_9ASCO</name>
<dbReference type="EMBL" id="JAIHNG010000160">
    <property type="protein sequence ID" value="KAI5950080.1"/>
    <property type="molecule type" value="Genomic_DNA"/>
</dbReference>
<organism evidence="2 3">
    <name type="scientific">Candida theae</name>
    <dbReference type="NCBI Taxonomy" id="1198502"/>
    <lineage>
        <taxon>Eukaryota</taxon>
        <taxon>Fungi</taxon>
        <taxon>Dikarya</taxon>
        <taxon>Ascomycota</taxon>
        <taxon>Saccharomycotina</taxon>
        <taxon>Pichiomycetes</taxon>
        <taxon>Debaryomycetaceae</taxon>
        <taxon>Candida/Lodderomyces clade</taxon>
        <taxon>Candida</taxon>
    </lineage>
</organism>
<accession>A0AAD5FWZ6</accession>
<dbReference type="Proteomes" id="UP001204833">
    <property type="component" value="Unassembled WGS sequence"/>
</dbReference>
<comment type="caution">
    <text evidence="2">The sequence shown here is derived from an EMBL/GenBank/DDBJ whole genome shotgun (WGS) entry which is preliminary data.</text>
</comment>
<evidence type="ECO:0000313" key="2">
    <source>
        <dbReference type="EMBL" id="KAI5950080.1"/>
    </source>
</evidence>
<feature type="compositionally biased region" description="Polar residues" evidence="1">
    <location>
        <begin position="26"/>
        <end position="36"/>
    </location>
</feature>
<evidence type="ECO:0000256" key="1">
    <source>
        <dbReference type="SAM" id="MobiDB-lite"/>
    </source>
</evidence>
<dbReference type="AlphaFoldDB" id="A0AAD5FWZ6"/>
<dbReference type="GeneID" id="76152470"/>
<sequence>MSTQYSTKEPPQYTQRGPAGDGVLNHNLTSYPQQAKDSLPAYSQRPNTNGQISASSTSDQESDIVSNYPENRVKQNECSACCQDLCCGGCFGCCTGPANMPTSDRNLMGTFLTALCCGAGVSAGLN</sequence>
<feature type="compositionally biased region" description="Polar residues" evidence="1">
    <location>
        <begin position="44"/>
        <end position="64"/>
    </location>
</feature>
<dbReference type="RefSeq" id="XP_051607112.1">
    <property type="nucleotide sequence ID" value="XM_051753934.1"/>
</dbReference>
<evidence type="ECO:0000313" key="3">
    <source>
        <dbReference type="Proteomes" id="UP001204833"/>
    </source>
</evidence>
<keyword evidence="3" id="KW-1185">Reference proteome</keyword>
<protein>
    <submittedName>
        <fullName evidence="2">Uncharacterized protein</fullName>
    </submittedName>
</protein>
<feature type="region of interest" description="Disordered" evidence="1">
    <location>
        <begin position="1"/>
        <end position="64"/>
    </location>
</feature>